<evidence type="ECO:0000313" key="3">
    <source>
        <dbReference type="Proteomes" id="UP000324897"/>
    </source>
</evidence>
<dbReference type="EMBL" id="RWGY01000029">
    <property type="protein sequence ID" value="TVU19060.1"/>
    <property type="molecule type" value="Genomic_DNA"/>
</dbReference>
<dbReference type="Gramene" id="TVU19060">
    <property type="protein sequence ID" value="TVU19060"/>
    <property type="gene ID" value="EJB05_35189"/>
</dbReference>
<organism evidence="2 3">
    <name type="scientific">Eragrostis curvula</name>
    <name type="common">weeping love grass</name>
    <dbReference type="NCBI Taxonomy" id="38414"/>
    <lineage>
        <taxon>Eukaryota</taxon>
        <taxon>Viridiplantae</taxon>
        <taxon>Streptophyta</taxon>
        <taxon>Embryophyta</taxon>
        <taxon>Tracheophyta</taxon>
        <taxon>Spermatophyta</taxon>
        <taxon>Magnoliopsida</taxon>
        <taxon>Liliopsida</taxon>
        <taxon>Poales</taxon>
        <taxon>Poaceae</taxon>
        <taxon>PACMAD clade</taxon>
        <taxon>Chloridoideae</taxon>
        <taxon>Eragrostideae</taxon>
        <taxon>Eragrostidinae</taxon>
        <taxon>Eragrostis</taxon>
    </lineage>
</organism>
<dbReference type="Proteomes" id="UP000324897">
    <property type="component" value="Chromosome 7"/>
</dbReference>
<reference evidence="2 3" key="1">
    <citation type="journal article" date="2019" name="Sci. Rep.">
        <title>A high-quality genome of Eragrostis curvula grass provides insights into Poaceae evolution and supports new strategies to enhance forage quality.</title>
        <authorList>
            <person name="Carballo J."/>
            <person name="Santos B.A.C.M."/>
            <person name="Zappacosta D."/>
            <person name="Garbus I."/>
            <person name="Selva J.P."/>
            <person name="Gallo C.A."/>
            <person name="Diaz A."/>
            <person name="Albertini E."/>
            <person name="Caccamo M."/>
            <person name="Echenique V."/>
        </authorList>
    </citation>
    <scope>NUCLEOTIDE SEQUENCE [LARGE SCALE GENOMIC DNA]</scope>
    <source>
        <strain evidence="3">cv. Victoria</strain>
        <tissue evidence="2">Leaf</tissue>
    </source>
</reference>
<feature type="transmembrane region" description="Helical" evidence="1">
    <location>
        <begin position="50"/>
        <end position="73"/>
    </location>
</feature>
<keyword evidence="3" id="KW-1185">Reference proteome</keyword>
<feature type="non-terminal residue" evidence="2">
    <location>
        <position position="208"/>
    </location>
</feature>
<feature type="non-terminal residue" evidence="2">
    <location>
        <position position="1"/>
    </location>
</feature>
<accession>A0A5J9U7E2</accession>
<comment type="caution">
    <text evidence="2">The sequence shown here is derived from an EMBL/GenBank/DDBJ whole genome shotgun (WGS) entry which is preliminary data.</text>
</comment>
<feature type="transmembrane region" description="Helical" evidence="1">
    <location>
        <begin position="12"/>
        <end position="30"/>
    </location>
</feature>
<sequence length="208" mass="23427">MPLVLIRKTRRGIVSLVVPPVPHLLISIGWQSPLQPVSSTGQPYHTVEGTVLTIISVRVLLKALTSSVLMLLVRRSRLLKWWHQTLRLASIVAAPVTFRRIADSRGSHRAATATTIAGRTLRHLLTIPGVTVLTILRPRTFRTENKCLRSIAEDKVQRKRKLNGKFENKRYTRATLLSSRSISDNPMPDRITTLASQRQSQRRLIGLP</sequence>
<keyword evidence="1" id="KW-0812">Transmembrane</keyword>
<evidence type="ECO:0000313" key="2">
    <source>
        <dbReference type="EMBL" id="TVU19060.1"/>
    </source>
</evidence>
<evidence type="ECO:0000256" key="1">
    <source>
        <dbReference type="SAM" id="Phobius"/>
    </source>
</evidence>
<dbReference type="AlphaFoldDB" id="A0A5J9U7E2"/>
<proteinExistence type="predicted"/>
<keyword evidence="1" id="KW-1133">Transmembrane helix</keyword>
<keyword evidence="1" id="KW-0472">Membrane</keyword>
<gene>
    <name evidence="2" type="ORF">EJB05_35189</name>
</gene>
<protein>
    <submittedName>
        <fullName evidence="2">Uncharacterized protein</fullName>
    </submittedName>
</protein>
<name>A0A5J9U7E2_9POAL</name>